<dbReference type="FunCoup" id="A0A7N2L5X8">
    <property type="interactions" value="314"/>
</dbReference>
<evidence type="ECO:0000256" key="11">
    <source>
        <dbReference type="ARBA" id="ARBA00023180"/>
    </source>
</evidence>
<evidence type="ECO:0000256" key="5">
    <source>
        <dbReference type="ARBA" id="ARBA00022692"/>
    </source>
</evidence>
<dbReference type="AlphaFoldDB" id="A0A7N2L5X8"/>
<dbReference type="Pfam" id="PF00560">
    <property type="entry name" value="LRR_1"/>
    <property type="match status" value="9"/>
</dbReference>
<evidence type="ECO:0000256" key="8">
    <source>
        <dbReference type="ARBA" id="ARBA00022989"/>
    </source>
</evidence>
<dbReference type="PRINTS" id="PR00019">
    <property type="entry name" value="LEURICHRPT"/>
</dbReference>
<evidence type="ECO:0000256" key="2">
    <source>
        <dbReference type="ARBA" id="ARBA00009592"/>
    </source>
</evidence>
<protein>
    <recommendedName>
        <fullName evidence="14">Leucine-rich repeat-containing N-terminal plant-type domain-containing protein</fullName>
    </recommendedName>
</protein>
<sequence>MSTRLLFLIPLLHAIATNCFASRQPVLCHDDESSALLQFKKSFHWNLNSCVDPSDYPPKNISSWKVEGVDTDCCSWDGVECNEETGHVIGLDLSSSCLYGSMLSNSSLFSLVHLRRLNLAYNHFNSSQIPSGFSRLSRLTYLNLSNSSFSGQIPSKFSELSKLTSLDLSFNSELHLRSLQGLVQNLTGLKDLGLRYVQISSPVPEILGNLSCLRTLYLTGCGLHGKFPPGIFKLPNLQDLRVVYNPDLMGYLPEFYSSSPLKILSLWGTSFSGKLPDSIGNLNSLRVRSIPPSFGNLTQLTILDLYYSFIRSSNPSSLSCLGKLSKLTSLILQGINLTMEIPSSFANLTQLTYLDMGSTQLMGRIPSWLANLTQLTTLHLPFNKLQGSIPISIFELKKLEILNLYSNHLSGTVTLEMFTNLKFLTSLVLSLNKISFLTKTSTNATQNKFEILGLGSCNLRHFPNFLSKQDQFQGLDLSYNNIRGQIPKWVWNTSRETLKLVNFSHNFFTGFDQHFEKFSWPQLQILDLRSNNLRALPLIPPPSTLYYLVADNMLQGEVSPLICKLSSLHSLDLSNNNFRGTLPHCLSNFSNTLSILNLQGNNFHGMIPQLCAKGSRMKMIDLSQNQFEGLIPRSLSNCKMLEILNLGSNQLNDVFPSWLGTLSELRVLILRRNGLYGIVGSPTTIFAFPKLHILDLSSNKFTGKLPFEYFQSWKYMKKIDADNFTYMLEFTSILSCGFDVPQYYPYSMTIINKGREIMYSKIIEIFVAIDLSSNEFNGKISEFIGNLNGFQLLNLSNNNLIGHIPLSLGDLTTLESLDLSQNKLSGRIPWQLTQLTFLGSFNVSHNQLTGLIPHGNQFDTFENSSFAENLGLCGNPLSKKCENHEQVPLPSSGIKEVQDSWFHVEFDWKIILPGYVSGLIIGVVVGNVVTEKRQCWFVRTRRRQPKR</sequence>
<dbReference type="InterPro" id="IPR001611">
    <property type="entry name" value="Leu-rich_rpt"/>
</dbReference>
<evidence type="ECO:0000256" key="1">
    <source>
        <dbReference type="ARBA" id="ARBA00004251"/>
    </source>
</evidence>
<feature type="chain" id="PRO_5029571784" description="Leucine-rich repeat-containing N-terminal plant-type domain-containing protein" evidence="13">
    <location>
        <begin position="22"/>
        <end position="947"/>
    </location>
</feature>
<evidence type="ECO:0000256" key="6">
    <source>
        <dbReference type="ARBA" id="ARBA00022729"/>
    </source>
</evidence>
<dbReference type="PANTHER" id="PTHR48061:SF12">
    <property type="entry name" value="DISEASE RESISTANCE LIKE PROTEIN"/>
    <property type="match status" value="1"/>
</dbReference>
<dbReference type="InterPro" id="IPR003591">
    <property type="entry name" value="Leu-rich_rpt_typical-subtyp"/>
</dbReference>
<dbReference type="PANTHER" id="PTHR48061">
    <property type="entry name" value="LEUCINE-RICH REPEAT RECEPTOR PROTEIN KINASE EMS1-LIKE-RELATED"/>
    <property type="match status" value="1"/>
</dbReference>
<organism evidence="15 16">
    <name type="scientific">Quercus lobata</name>
    <name type="common">Valley oak</name>
    <dbReference type="NCBI Taxonomy" id="97700"/>
    <lineage>
        <taxon>Eukaryota</taxon>
        <taxon>Viridiplantae</taxon>
        <taxon>Streptophyta</taxon>
        <taxon>Embryophyta</taxon>
        <taxon>Tracheophyta</taxon>
        <taxon>Spermatophyta</taxon>
        <taxon>Magnoliopsida</taxon>
        <taxon>eudicotyledons</taxon>
        <taxon>Gunneridae</taxon>
        <taxon>Pentapetalae</taxon>
        <taxon>rosids</taxon>
        <taxon>fabids</taxon>
        <taxon>Fagales</taxon>
        <taxon>Fagaceae</taxon>
        <taxon>Quercus</taxon>
    </lineage>
</organism>
<keyword evidence="8 12" id="KW-1133">Transmembrane helix</keyword>
<evidence type="ECO:0000313" key="16">
    <source>
        <dbReference type="Proteomes" id="UP000594261"/>
    </source>
</evidence>
<dbReference type="SUPFAM" id="SSF52058">
    <property type="entry name" value="L domain-like"/>
    <property type="match status" value="3"/>
</dbReference>
<keyword evidence="3" id="KW-1003">Cell membrane</keyword>
<keyword evidence="11" id="KW-0325">Glycoprotein</keyword>
<keyword evidence="10" id="KW-0675">Receptor</keyword>
<dbReference type="OMA" id="CNTIMET"/>
<dbReference type="FunFam" id="3.80.10.10:FF:000041">
    <property type="entry name" value="LRR receptor-like serine/threonine-protein kinase ERECTA"/>
    <property type="match status" value="1"/>
</dbReference>
<keyword evidence="6 13" id="KW-0732">Signal</keyword>
<dbReference type="FunFam" id="3.80.10.10:FF:000213">
    <property type="entry name" value="Tyrosine-sulfated glycopeptide receptor 1"/>
    <property type="match status" value="1"/>
</dbReference>
<feature type="signal peptide" evidence="13">
    <location>
        <begin position="1"/>
        <end position="21"/>
    </location>
</feature>
<dbReference type="Gramene" id="QL03p021244:mrna">
    <property type="protein sequence ID" value="QL03p021244:mrna"/>
    <property type="gene ID" value="QL03p021244"/>
</dbReference>
<keyword evidence="9 12" id="KW-0472">Membrane</keyword>
<name>A0A7N2L5X8_QUELO</name>
<proteinExistence type="inferred from homology"/>
<evidence type="ECO:0000256" key="13">
    <source>
        <dbReference type="SAM" id="SignalP"/>
    </source>
</evidence>
<evidence type="ECO:0000256" key="7">
    <source>
        <dbReference type="ARBA" id="ARBA00022737"/>
    </source>
</evidence>
<dbReference type="SMART" id="SM00369">
    <property type="entry name" value="LRR_TYP"/>
    <property type="match status" value="10"/>
</dbReference>
<dbReference type="Pfam" id="PF13855">
    <property type="entry name" value="LRR_8"/>
    <property type="match status" value="2"/>
</dbReference>
<dbReference type="InterPro" id="IPR046956">
    <property type="entry name" value="RLP23-like"/>
</dbReference>
<feature type="transmembrane region" description="Helical" evidence="12">
    <location>
        <begin position="910"/>
        <end position="929"/>
    </location>
</feature>
<evidence type="ECO:0000313" key="15">
    <source>
        <dbReference type="EnsemblPlants" id="QL03p021244:mrna"/>
    </source>
</evidence>
<keyword evidence="16" id="KW-1185">Reference proteome</keyword>
<dbReference type="InParanoid" id="A0A7N2L5X8"/>
<dbReference type="Proteomes" id="UP000594261">
    <property type="component" value="Chromosome 3"/>
</dbReference>
<keyword evidence="4" id="KW-0433">Leucine-rich repeat</keyword>
<dbReference type="InterPro" id="IPR032675">
    <property type="entry name" value="LRR_dom_sf"/>
</dbReference>
<dbReference type="Pfam" id="PF08263">
    <property type="entry name" value="LRRNT_2"/>
    <property type="match status" value="1"/>
</dbReference>
<dbReference type="InterPro" id="IPR013210">
    <property type="entry name" value="LRR_N_plant-typ"/>
</dbReference>
<evidence type="ECO:0000256" key="12">
    <source>
        <dbReference type="SAM" id="Phobius"/>
    </source>
</evidence>
<evidence type="ECO:0000256" key="4">
    <source>
        <dbReference type="ARBA" id="ARBA00022614"/>
    </source>
</evidence>
<evidence type="ECO:0000256" key="9">
    <source>
        <dbReference type="ARBA" id="ARBA00023136"/>
    </source>
</evidence>
<dbReference type="Gene3D" id="3.80.10.10">
    <property type="entry name" value="Ribonuclease Inhibitor"/>
    <property type="match status" value="4"/>
</dbReference>
<reference evidence="15 16" key="1">
    <citation type="journal article" date="2016" name="G3 (Bethesda)">
        <title>First Draft Assembly and Annotation of the Genome of a California Endemic Oak Quercus lobata Nee (Fagaceae).</title>
        <authorList>
            <person name="Sork V.L."/>
            <person name="Fitz-Gibbon S.T."/>
            <person name="Puiu D."/>
            <person name="Crepeau M."/>
            <person name="Gugger P.F."/>
            <person name="Sherman R."/>
            <person name="Stevens K."/>
            <person name="Langley C.H."/>
            <person name="Pellegrini M."/>
            <person name="Salzberg S.L."/>
        </authorList>
    </citation>
    <scope>NUCLEOTIDE SEQUENCE [LARGE SCALE GENOMIC DNA]</scope>
    <source>
        <strain evidence="15 16">cv. SW786</strain>
    </source>
</reference>
<reference evidence="15" key="2">
    <citation type="submission" date="2021-01" db="UniProtKB">
        <authorList>
            <consortium name="EnsemblPlants"/>
        </authorList>
    </citation>
    <scope>IDENTIFICATION</scope>
</reference>
<keyword evidence="5 12" id="KW-0812">Transmembrane</keyword>
<dbReference type="EMBL" id="LRBV02000003">
    <property type="status" value="NOT_ANNOTATED_CDS"/>
    <property type="molecule type" value="Genomic_DNA"/>
</dbReference>
<dbReference type="EnsemblPlants" id="QL03p021244:mrna">
    <property type="protein sequence ID" value="QL03p021244:mrna"/>
    <property type="gene ID" value="QL03p021244"/>
</dbReference>
<keyword evidence="7" id="KW-0677">Repeat</keyword>
<comment type="subcellular location">
    <subcellularLocation>
        <location evidence="1">Cell membrane</location>
        <topology evidence="1">Single-pass type I membrane protein</topology>
    </subcellularLocation>
</comment>
<evidence type="ECO:0000259" key="14">
    <source>
        <dbReference type="Pfam" id="PF08263"/>
    </source>
</evidence>
<feature type="domain" description="Leucine-rich repeat-containing N-terminal plant-type" evidence="14">
    <location>
        <begin position="29"/>
        <end position="82"/>
    </location>
</feature>
<evidence type="ECO:0000256" key="3">
    <source>
        <dbReference type="ARBA" id="ARBA00022475"/>
    </source>
</evidence>
<evidence type="ECO:0000256" key="10">
    <source>
        <dbReference type="ARBA" id="ARBA00023170"/>
    </source>
</evidence>
<accession>A0A7N2L5X8</accession>
<dbReference type="GO" id="GO:0005886">
    <property type="term" value="C:plasma membrane"/>
    <property type="evidence" value="ECO:0007669"/>
    <property type="project" value="UniProtKB-SubCell"/>
</dbReference>
<comment type="similarity">
    <text evidence="2">Belongs to the RLP family.</text>
</comment>